<gene>
    <name evidence="2" type="ORF">SAMN04487926_15918</name>
</gene>
<dbReference type="Proteomes" id="UP000198900">
    <property type="component" value="Unassembled WGS sequence"/>
</dbReference>
<evidence type="ECO:0000256" key="1">
    <source>
        <dbReference type="SAM" id="Phobius"/>
    </source>
</evidence>
<keyword evidence="1" id="KW-0472">Membrane</keyword>
<evidence type="ECO:0000313" key="2">
    <source>
        <dbReference type="EMBL" id="SDJ53044.1"/>
    </source>
</evidence>
<dbReference type="AlphaFoldDB" id="A0A7Z7BLI2"/>
<name>A0A7Z7BLI2_9BURK</name>
<sequence length="139" mass="15312">MMKPFFQTILSPSEGAFAVGSFIVLVIAIFVLWPAISRKADKNAGQVLAQARVIASFGGPIFRMGGAFYRVTAYERHLVVCLLVARQYPYQNVRVVRDEHTKGGKLTIALYGVRAELQGNADSIHRLAKVLSQQGCTRT</sequence>
<protein>
    <submittedName>
        <fullName evidence="2">Uncharacterized protein</fullName>
    </submittedName>
</protein>
<keyword evidence="1" id="KW-1133">Transmembrane helix</keyword>
<comment type="caution">
    <text evidence="2">The sequence shown here is derived from an EMBL/GenBank/DDBJ whole genome shotgun (WGS) entry which is preliminary data.</text>
</comment>
<keyword evidence="3" id="KW-1185">Reference proteome</keyword>
<feature type="transmembrane region" description="Helical" evidence="1">
    <location>
        <begin position="15"/>
        <end position="36"/>
    </location>
</feature>
<accession>A0A7Z7BLI2</accession>
<dbReference type="EMBL" id="FNDI01000059">
    <property type="protein sequence ID" value="SDJ53044.1"/>
    <property type="molecule type" value="Genomic_DNA"/>
</dbReference>
<reference evidence="2" key="1">
    <citation type="submission" date="2016-10" db="EMBL/GenBank/DDBJ databases">
        <authorList>
            <person name="Varghese N."/>
            <person name="Submissions S."/>
        </authorList>
    </citation>
    <scope>NUCLEOTIDE SEQUENCE [LARGE SCALE GENOMIC DNA]</scope>
    <source>
        <strain evidence="2">YR281</strain>
    </source>
</reference>
<organism evidence="2 3">
    <name type="scientific">Paraburkholderia steynii</name>
    <dbReference type="NCBI Taxonomy" id="1245441"/>
    <lineage>
        <taxon>Bacteria</taxon>
        <taxon>Pseudomonadati</taxon>
        <taxon>Pseudomonadota</taxon>
        <taxon>Betaproteobacteria</taxon>
        <taxon>Burkholderiales</taxon>
        <taxon>Burkholderiaceae</taxon>
        <taxon>Paraburkholderia</taxon>
    </lineage>
</organism>
<proteinExistence type="predicted"/>
<evidence type="ECO:0000313" key="3">
    <source>
        <dbReference type="Proteomes" id="UP000198900"/>
    </source>
</evidence>
<keyword evidence="1" id="KW-0812">Transmembrane</keyword>